<dbReference type="AlphaFoldDB" id="A0A1I6QQW9"/>
<gene>
    <name evidence="3" type="ORF">SAMN05660874_01710</name>
</gene>
<evidence type="ECO:0000313" key="3">
    <source>
        <dbReference type="EMBL" id="SFS54718.1"/>
    </source>
</evidence>
<name>A0A1I6QQW9_9PSEU</name>
<reference evidence="4" key="1">
    <citation type="submission" date="2016-10" db="EMBL/GenBank/DDBJ databases">
        <authorList>
            <person name="Varghese N."/>
            <person name="Submissions S."/>
        </authorList>
    </citation>
    <scope>NUCLEOTIDE SEQUENCE [LARGE SCALE GENOMIC DNA]</scope>
    <source>
        <strain evidence="4">DSM 44771</strain>
    </source>
</reference>
<keyword evidence="2" id="KW-0472">Membrane</keyword>
<accession>A0A1I6QQW9</accession>
<proteinExistence type="predicted"/>
<dbReference type="Proteomes" id="UP000198852">
    <property type="component" value="Unassembled WGS sequence"/>
</dbReference>
<keyword evidence="4" id="KW-1185">Reference proteome</keyword>
<dbReference type="EMBL" id="FOZX01000002">
    <property type="protein sequence ID" value="SFS54718.1"/>
    <property type="molecule type" value="Genomic_DNA"/>
</dbReference>
<organism evidence="3 4">
    <name type="scientific">Saccharopolyspora flava</name>
    <dbReference type="NCBI Taxonomy" id="95161"/>
    <lineage>
        <taxon>Bacteria</taxon>
        <taxon>Bacillati</taxon>
        <taxon>Actinomycetota</taxon>
        <taxon>Actinomycetes</taxon>
        <taxon>Pseudonocardiales</taxon>
        <taxon>Pseudonocardiaceae</taxon>
        <taxon>Saccharopolyspora</taxon>
    </lineage>
</organism>
<feature type="region of interest" description="Disordered" evidence="1">
    <location>
        <begin position="62"/>
        <end position="131"/>
    </location>
</feature>
<protein>
    <submittedName>
        <fullName evidence="3">Uncharacterized protein</fullName>
    </submittedName>
</protein>
<evidence type="ECO:0000256" key="2">
    <source>
        <dbReference type="SAM" id="Phobius"/>
    </source>
</evidence>
<feature type="compositionally biased region" description="Basic and acidic residues" evidence="1">
    <location>
        <begin position="80"/>
        <end position="103"/>
    </location>
</feature>
<dbReference type="STRING" id="95161.SAMN05660874_01710"/>
<keyword evidence="2" id="KW-0812">Transmembrane</keyword>
<keyword evidence="2" id="KW-1133">Transmembrane helix</keyword>
<evidence type="ECO:0000256" key="1">
    <source>
        <dbReference type="SAM" id="MobiDB-lite"/>
    </source>
</evidence>
<sequence>MRMSAQETVALVLAQAPAPPQDPGGQGEDFGKSSPLGLVLLIVFAIAVVFLIRSMTKHLKKVPTVFDEDKANAAAPAHVKRAEAEAAKKAESEPEEAEAKTSESESEPEPGEPAEATAKTSETKSSGAKAE</sequence>
<evidence type="ECO:0000313" key="4">
    <source>
        <dbReference type="Proteomes" id="UP000198852"/>
    </source>
</evidence>
<feature type="transmembrane region" description="Helical" evidence="2">
    <location>
        <begin position="36"/>
        <end position="52"/>
    </location>
</feature>